<name>F8N6Y6_9BACT</name>
<dbReference type="RefSeq" id="WP_007573315.1">
    <property type="nucleotide sequence ID" value="NZ_BPTS01000001.1"/>
</dbReference>
<dbReference type="OrthoDB" id="1069414at2"/>
<keyword evidence="1" id="KW-0732">Signal</keyword>
<feature type="signal peptide" evidence="1">
    <location>
        <begin position="1"/>
        <end position="22"/>
    </location>
</feature>
<organism evidence="2 3">
    <name type="scientific">Hallella multisaccharivorax DSM 17128</name>
    <dbReference type="NCBI Taxonomy" id="688246"/>
    <lineage>
        <taxon>Bacteria</taxon>
        <taxon>Pseudomonadati</taxon>
        <taxon>Bacteroidota</taxon>
        <taxon>Bacteroidia</taxon>
        <taxon>Bacteroidales</taxon>
        <taxon>Prevotellaceae</taxon>
        <taxon>Hallella</taxon>
    </lineage>
</organism>
<dbReference type="STRING" id="688246.Premu_0824"/>
<dbReference type="HOGENOM" id="CLU_120457_0_0_10"/>
<evidence type="ECO:0000313" key="2">
    <source>
        <dbReference type="EMBL" id="EGN56284.1"/>
    </source>
</evidence>
<feature type="chain" id="PRO_5003375780" evidence="1">
    <location>
        <begin position="23"/>
        <end position="194"/>
    </location>
</feature>
<reference evidence="3" key="1">
    <citation type="journal article" date="2011" name="Stand. Genomic Sci.">
        <title>Non-contiguous finished genome sequence of the opportunistic oral pathogen Prevotella multisaccharivorax type strain (PPPA20).</title>
        <authorList>
            <person name="Pati A."/>
            <person name="Gronow S."/>
            <person name="Lu M."/>
            <person name="Lapidus A."/>
            <person name="Nolan M."/>
            <person name="Lucas S."/>
            <person name="Hammon N."/>
            <person name="Deshpande S."/>
            <person name="Cheng J.F."/>
            <person name="Tapia R."/>
            <person name="Han C."/>
            <person name="Goodwin L."/>
            <person name="Pitluck S."/>
            <person name="Liolios K."/>
            <person name="Pagani I."/>
            <person name="Mavromatis K."/>
            <person name="Mikhailova N."/>
            <person name="Huntemann M."/>
            <person name="Chen A."/>
            <person name="Palaniappan K."/>
            <person name="Land M."/>
            <person name="Hauser L."/>
            <person name="Detter J.C."/>
            <person name="Brambilla E.M."/>
            <person name="Rohde M."/>
            <person name="Goker M."/>
            <person name="Woyke T."/>
            <person name="Bristow J."/>
            <person name="Eisen J.A."/>
            <person name="Markowitz V."/>
            <person name="Hugenholtz P."/>
            <person name="Kyrpides N.C."/>
            <person name="Klenk H.P."/>
            <person name="Ivanova N."/>
        </authorList>
    </citation>
    <scope>NUCLEOTIDE SEQUENCE [LARGE SCALE GENOMIC DNA]</scope>
    <source>
        <strain evidence="3">DSM 17128</strain>
    </source>
</reference>
<dbReference type="AlphaFoldDB" id="F8N6Y6"/>
<dbReference type="EMBL" id="GL945017">
    <property type="protein sequence ID" value="EGN56284.1"/>
    <property type="molecule type" value="Genomic_DNA"/>
</dbReference>
<gene>
    <name evidence="2" type="ORF">Premu_0824</name>
</gene>
<dbReference type="Proteomes" id="UP000002772">
    <property type="component" value="Unassembled WGS sequence"/>
</dbReference>
<accession>F8N6Y6</accession>
<keyword evidence="3" id="KW-1185">Reference proteome</keyword>
<evidence type="ECO:0000313" key="3">
    <source>
        <dbReference type="Proteomes" id="UP000002772"/>
    </source>
</evidence>
<proteinExistence type="predicted"/>
<dbReference type="PROSITE" id="PS51257">
    <property type="entry name" value="PROKAR_LIPOPROTEIN"/>
    <property type="match status" value="1"/>
</dbReference>
<keyword evidence="2" id="KW-0449">Lipoprotein</keyword>
<sequence>MRKRSCWIVSLALLAGALVACSSDNDTFSKLRLGIYIDNSTHQDATLASAMNSASPGVFCHIGYEASSRSFVFSSNQGGSSRSRLNAKEMEMGLFSRIGMNNGVIVGYGNLSTTDTGGYIFYAFDAQCPNCFNYYATPMKSYPLTMTAAGLAVCAHCKRQYNMNTGGNCINDSGKGLIRYRATTTGALGYLVVN</sequence>
<evidence type="ECO:0000256" key="1">
    <source>
        <dbReference type="SAM" id="SignalP"/>
    </source>
</evidence>
<protein>
    <submittedName>
        <fullName evidence="2">Putative lipoprotein</fullName>
    </submittedName>
</protein>